<evidence type="ECO:0000313" key="2">
    <source>
        <dbReference type="Proteomes" id="UP001600424"/>
    </source>
</evidence>
<accession>A0ABW6J6D8</accession>
<sequence length="50" mass="5353">MTDVCFGHDALVAVAVAGLDEHIRTPAPLWVEPGRRVGVRFTGETTLHPG</sequence>
<comment type="caution">
    <text evidence="1">The sequence shown here is derived from an EMBL/GenBank/DDBJ whole genome shotgun (WGS) entry which is preliminary data.</text>
</comment>
<dbReference type="EMBL" id="JBHTRV010000054">
    <property type="protein sequence ID" value="MFE5985496.1"/>
    <property type="molecule type" value="Genomic_DNA"/>
</dbReference>
<proteinExistence type="predicted"/>
<organism evidence="1 2">
    <name type="scientific">Streptomyces wedmorensis</name>
    <dbReference type="NCBI Taxonomy" id="43759"/>
    <lineage>
        <taxon>Bacteria</taxon>
        <taxon>Bacillati</taxon>
        <taxon>Actinomycetota</taxon>
        <taxon>Actinomycetes</taxon>
        <taxon>Kitasatosporales</taxon>
        <taxon>Streptomycetaceae</taxon>
        <taxon>Streptomyces</taxon>
    </lineage>
</organism>
<name>A0ABW6J6D8_STRWE</name>
<protein>
    <submittedName>
        <fullName evidence="1">Uncharacterized protein</fullName>
    </submittedName>
</protein>
<reference evidence="1 2" key="1">
    <citation type="submission" date="2024-09" db="EMBL/GenBank/DDBJ databases">
        <title>The Natural Products Discovery Center: Release of the First 8490 Sequenced Strains for Exploring Actinobacteria Biosynthetic Diversity.</title>
        <authorList>
            <person name="Kalkreuter E."/>
            <person name="Kautsar S.A."/>
            <person name="Yang D."/>
            <person name="Bader C.D."/>
            <person name="Teijaro C.N."/>
            <person name="Fluegel L."/>
            <person name="Davis C.M."/>
            <person name="Simpson J.R."/>
            <person name="Lauterbach L."/>
            <person name="Steele A.D."/>
            <person name="Gui C."/>
            <person name="Meng S."/>
            <person name="Li G."/>
            <person name="Viehrig K."/>
            <person name="Ye F."/>
            <person name="Su P."/>
            <person name="Kiefer A.F."/>
            <person name="Nichols A."/>
            <person name="Cepeda A.J."/>
            <person name="Yan W."/>
            <person name="Fan B."/>
            <person name="Jiang Y."/>
            <person name="Adhikari A."/>
            <person name="Zheng C.-J."/>
            <person name="Schuster L."/>
            <person name="Cowan T.M."/>
            <person name="Smanski M.J."/>
            <person name="Chevrette M.G."/>
            <person name="De Carvalho L.P.S."/>
            <person name="Shen B."/>
        </authorList>
    </citation>
    <scope>NUCLEOTIDE SEQUENCE [LARGE SCALE GENOMIC DNA]</scope>
    <source>
        <strain evidence="1 2">NPDC056472</strain>
    </source>
</reference>
<gene>
    <name evidence="1" type="ORF">ACFQ63_38155</name>
</gene>
<dbReference type="RefSeq" id="WP_386256484.1">
    <property type="nucleotide sequence ID" value="NZ_JBHTRV010000054.1"/>
</dbReference>
<evidence type="ECO:0000313" key="1">
    <source>
        <dbReference type="EMBL" id="MFE5985496.1"/>
    </source>
</evidence>
<dbReference type="Proteomes" id="UP001600424">
    <property type="component" value="Unassembled WGS sequence"/>
</dbReference>
<keyword evidence="2" id="KW-1185">Reference proteome</keyword>